<dbReference type="Proteomes" id="UP000275401">
    <property type="component" value="Unassembled WGS sequence"/>
</dbReference>
<dbReference type="EMBL" id="RIBZ01000167">
    <property type="protein sequence ID" value="RNG28214.1"/>
    <property type="molecule type" value="Genomic_DNA"/>
</dbReference>
<reference evidence="2 3" key="1">
    <citation type="submission" date="2018-11" db="EMBL/GenBank/DDBJ databases">
        <title>The Potential of Streptomyces as Biocontrol Agents against the Tomato grey mould, Botrytis cinerea (Gray mold) Frontiers in Microbiology.</title>
        <authorList>
            <person name="Li D."/>
        </authorList>
    </citation>
    <scope>NUCLEOTIDE SEQUENCE [LARGE SCALE GENOMIC DNA]</scope>
    <source>
        <strain evidence="2 3">NEAU-LD23</strain>
    </source>
</reference>
<gene>
    <name evidence="2" type="ORF">EEJ42_12600</name>
</gene>
<dbReference type="InterPro" id="IPR000683">
    <property type="entry name" value="Gfo/Idh/MocA-like_OxRdtase_N"/>
</dbReference>
<dbReference type="InterPro" id="IPR036291">
    <property type="entry name" value="NAD(P)-bd_dom_sf"/>
</dbReference>
<proteinExistence type="predicted"/>
<name>A0A3M8WEF1_9ACTN</name>
<keyword evidence="2" id="KW-0282">Flagellum</keyword>
<dbReference type="Pfam" id="PF21135">
    <property type="entry name" value="DRL_cat"/>
    <property type="match status" value="1"/>
</dbReference>
<sequence length="463" mass="49524">MNLHDLLLARERDGNLIRVGVIGAGRFGTMFLAQVRATPGIHVAAIADINLDRAHQALKLVDWPEGAASDDLGDALAHGRTAVLSDAGPLFTEGIDVIVEATGNPIVGVSHAIRAIDTGQHIVMVTVEADALVGPALARRAAARGVVYSLAYGDQPALVMELVDWARTSGFQVVCAGKGAKYLEHYHEMNPDNVWENWEFSKELTDSGQLNPYMHTSFRDGTKAAIEMAAVSNAAGLIPSDDGLTFTPGDVEEIATICRPKGVGGVLAHEGSVDVMSSVTRDGAWIPHNTQEGVFVVVKATNDYVSGCFGEYPWHPDPTKQYAALYRPYHYVGLELGITIANAALRGVATGAPKGFFGDVVATAKEDLAAGEVLDGEGGYTVWGKLISARASVARRALPVALAHHIELRRDIAKGSILTWDDVDLDGAFRQVLELRTETEELLVQEIPGGPRFDSLHIGKADR</sequence>
<dbReference type="Gene3D" id="3.40.50.720">
    <property type="entry name" value="NAD(P)-binding Rossmann-like Domain"/>
    <property type="match status" value="1"/>
</dbReference>
<keyword evidence="3" id="KW-1185">Reference proteome</keyword>
<dbReference type="SMART" id="SM00858">
    <property type="entry name" value="SAF"/>
    <property type="match status" value="1"/>
</dbReference>
<dbReference type="InterPro" id="IPR048423">
    <property type="entry name" value="DRL_cat"/>
</dbReference>
<protein>
    <submittedName>
        <fullName evidence="2">Flagellar biosynthesis protein FlgA</fullName>
    </submittedName>
</protein>
<keyword evidence="2" id="KW-0969">Cilium</keyword>
<dbReference type="AlphaFoldDB" id="A0A3M8WEF1"/>
<keyword evidence="2" id="KW-0966">Cell projection</keyword>
<dbReference type="PANTHER" id="PTHR37850:SF3">
    <property type="entry name" value="BLR7815 PROTEIN"/>
    <property type="match status" value="1"/>
</dbReference>
<evidence type="ECO:0000313" key="3">
    <source>
        <dbReference type="Proteomes" id="UP000275401"/>
    </source>
</evidence>
<dbReference type="Pfam" id="PF01408">
    <property type="entry name" value="GFO_IDH_MocA"/>
    <property type="match status" value="1"/>
</dbReference>
<comment type="caution">
    <text evidence="2">The sequence shown here is derived from an EMBL/GenBank/DDBJ whole genome shotgun (WGS) entry which is preliminary data.</text>
</comment>
<dbReference type="RefSeq" id="WP_123100036.1">
    <property type="nucleotide sequence ID" value="NZ_RIBZ01000167.1"/>
</dbReference>
<organism evidence="2 3">
    <name type="scientific">Streptomyces botrytidirepellens</name>
    <dbReference type="NCBI Taxonomy" id="2486417"/>
    <lineage>
        <taxon>Bacteria</taxon>
        <taxon>Bacillati</taxon>
        <taxon>Actinomycetota</taxon>
        <taxon>Actinomycetes</taxon>
        <taxon>Kitasatosporales</taxon>
        <taxon>Streptomycetaceae</taxon>
        <taxon>Streptomyces</taxon>
    </lineage>
</organism>
<evidence type="ECO:0000313" key="2">
    <source>
        <dbReference type="EMBL" id="RNG28214.1"/>
    </source>
</evidence>
<dbReference type="CDD" id="cd11616">
    <property type="entry name" value="SAF_DH_OX_like"/>
    <property type="match status" value="1"/>
</dbReference>
<accession>A0A3M8WEF1</accession>
<feature type="domain" description="SAF" evidence="1">
    <location>
        <begin position="359"/>
        <end position="424"/>
    </location>
</feature>
<evidence type="ECO:0000259" key="1">
    <source>
        <dbReference type="SMART" id="SM00858"/>
    </source>
</evidence>
<dbReference type="InterPro" id="IPR013974">
    <property type="entry name" value="SAF"/>
</dbReference>
<dbReference type="GO" id="GO:0000166">
    <property type="term" value="F:nucleotide binding"/>
    <property type="evidence" value="ECO:0007669"/>
    <property type="project" value="InterPro"/>
</dbReference>
<dbReference type="SUPFAM" id="SSF51735">
    <property type="entry name" value="NAD(P)-binding Rossmann-fold domains"/>
    <property type="match status" value="1"/>
</dbReference>
<dbReference type="PANTHER" id="PTHR37850">
    <property type="entry name" value="STRU PROTEIN"/>
    <property type="match status" value="1"/>
</dbReference>